<gene>
    <name evidence="1" type="ORF">SARC_12827</name>
</gene>
<dbReference type="AlphaFoldDB" id="A0A0L0FCZ4"/>
<keyword evidence="2" id="KW-1185">Reference proteome</keyword>
<dbReference type="EMBL" id="KQ244222">
    <property type="protein sequence ID" value="KNC74634.1"/>
    <property type="molecule type" value="Genomic_DNA"/>
</dbReference>
<reference evidence="1 2" key="1">
    <citation type="submission" date="2011-02" db="EMBL/GenBank/DDBJ databases">
        <title>The Genome Sequence of Sphaeroforma arctica JP610.</title>
        <authorList>
            <consortium name="The Broad Institute Genome Sequencing Platform"/>
            <person name="Russ C."/>
            <person name="Cuomo C."/>
            <person name="Young S.K."/>
            <person name="Zeng Q."/>
            <person name="Gargeya S."/>
            <person name="Alvarado L."/>
            <person name="Berlin A."/>
            <person name="Chapman S.B."/>
            <person name="Chen Z."/>
            <person name="Freedman E."/>
            <person name="Gellesch M."/>
            <person name="Goldberg J."/>
            <person name="Griggs A."/>
            <person name="Gujja S."/>
            <person name="Heilman E."/>
            <person name="Heiman D."/>
            <person name="Howarth C."/>
            <person name="Mehta T."/>
            <person name="Neiman D."/>
            <person name="Pearson M."/>
            <person name="Roberts A."/>
            <person name="Saif S."/>
            <person name="Shea T."/>
            <person name="Shenoy N."/>
            <person name="Sisk P."/>
            <person name="Stolte C."/>
            <person name="Sykes S."/>
            <person name="White J."/>
            <person name="Yandava C."/>
            <person name="Burger G."/>
            <person name="Gray M.W."/>
            <person name="Holland P.W.H."/>
            <person name="King N."/>
            <person name="Lang F.B.F."/>
            <person name="Roger A.J."/>
            <person name="Ruiz-Trillo I."/>
            <person name="Haas B."/>
            <person name="Nusbaum C."/>
            <person name="Birren B."/>
        </authorList>
    </citation>
    <scope>NUCLEOTIDE SEQUENCE [LARGE SCALE GENOMIC DNA]</scope>
    <source>
        <strain evidence="1 2">JP610</strain>
    </source>
</reference>
<organism evidence="1 2">
    <name type="scientific">Sphaeroforma arctica JP610</name>
    <dbReference type="NCBI Taxonomy" id="667725"/>
    <lineage>
        <taxon>Eukaryota</taxon>
        <taxon>Ichthyosporea</taxon>
        <taxon>Ichthyophonida</taxon>
        <taxon>Sphaeroforma</taxon>
    </lineage>
</organism>
<protein>
    <submittedName>
        <fullName evidence="1">Uncharacterized protein</fullName>
    </submittedName>
</protein>
<proteinExistence type="predicted"/>
<evidence type="ECO:0000313" key="1">
    <source>
        <dbReference type="EMBL" id="KNC74634.1"/>
    </source>
</evidence>
<dbReference type="Proteomes" id="UP000054560">
    <property type="component" value="Unassembled WGS sequence"/>
</dbReference>
<dbReference type="GeneID" id="25913331"/>
<accession>A0A0L0FCZ4</accession>
<sequence>MKKVLGVNTGVPNLQNVLIQGENGMLSSKEDKETSKSFPDLFANWSPHLAASLLHNPEFMTYECIADNLKYQAMVCEYSKIMYPEKVANLDKTHRVAVGQYLPTLGSPISMQQN</sequence>
<evidence type="ECO:0000313" key="2">
    <source>
        <dbReference type="Proteomes" id="UP000054560"/>
    </source>
</evidence>
<name>A0A0L0FCZ4_9EUKA</name>
<dbReference type="RefSeq" id="XP_014148536.1">
    <property type="nucleotide sequence ID" value="XM_014293061.1"/>
</dbReference>